<reference evidence="3" key="2">
    <citation type="submission" date="2021-02" db="EMBL/GenBank/DDBJ databases">
        <authorList>
            <person name="Merkel A.Y."/>
        </authorList>
    </citation>
    <scope>NUCLEOTIDE SEQUENCE</scope>
    <source>
        <strain evidence="3">T05b</strain>
    </source>
</reference>
<keyword evidence="1" id="KW-0269">Exonuclease</keyword>
<dbReference type="SMART" id="SM00955">
    <property type="entry name" value="RNB"/>
    <property type="match status" value="1"/>
</dbReference>
<dbReference type="InterPro" id="IPR054561">
    <property type="entry name" value="RNR_OB1_N"/>
</dbReference>
<dbReference type="InterPro" id="IPR050180">
    <property type="entry name" value="RNR_Ribonuclease"/>
</dbReference>
<name>A0ABS2WQ97_9BACT</name>
<dbReference type="EMBL" id="JAFHKK010000004">
    <property type="protein sequence ID" value="MBN2963801.1"/>
    <property type="molecule type" value="Genomic_DNA"/>
</dbReference>
<reference evidence="3" key="1">
    <citation type="submission" date="2021-02" db="EMBL/GenBank/DDBJ databases">
        <title>Sulfurospirillum tamanensis sp. nov.</title>
        <authorList>
            <person name="Frolova A."/>
            <person name="Merkel A."/>
            <person name="Slobodkin A."/>
        </authorList>
    </citation>
    <scope>NUCLEOTIDE SEQUENCE</scope>
    <source>
        <strain evidence="3">T05b</strain>
    </source>
</reference>
<dbReference type="InterPro" id="IPR022966">
    <property type="entry name" value="RNase_II/R_CS"/>
</dbReference>
<dbReference type="Pfam" id="PF22896">
    <property type="entry name" value="OB_RNR_1st"/>
    <property type="match status" value="1"/>
</dbReference>
<proteinExistence type="predicted"/>
<dbReference type="InterPro" id="IPR057293">
    <property type="entry name" value="RNR_OB2"/>
</dbReference>
<protein>
    <submittedName>
        <fullName evidence="3">VacB/RNase II family 3'-5' exoribonuclease</fullName>
    </submittedName>
</protein>
<feature type="domain" description="RNB" evidence="2">
    <location>
        <begin position="188"/>
        <end position="509"/>
    </location>
</feature>
<dbReference type="Pfam" id="PF24190">
    <property type="entry name" value="OB_RNR_2nd"/>
    <property type="match status" value="1"/>
</dbReference>
<dbReference type="Proteomes" id="UP000703590">
    <property type="component" value="Unassembled WGS sequence"/>
</dbReference>
<dbReference type="PANTHER" id="PTHR23355:SF9">
    <property type="entry name" value="DIS3-LIKE EXONUCLEASE 2"/>
    <property type="match status" value="1"/>
</dbReference>
<sequence length="620" mass="70587">MHLKACTYTKDHYKLDSAFRVGKVDVASSGTGFLEVFEAGLTRKDLMIEPKDLQGAMRGDLVLAKRLPIRKGRPKAKVVYILKRASGVAIVYTKTIQKQVVALHLKTGLAFPLAASQKSLKQLPEASVLKIDTLTGTILEVLGVFSDPTVDEKICLASHNKTEFFSPEAEAESKAHGTAVDKSLYPERVDITHLPFCTIDPPDAKDFDDAIYFDQENCVLYVAIADVSEYVFPFGSTDKEAKERGFSIYFPHKSIPMLPRSLSENICSLKPNEDRLAFCFKITLDKTSLHVKSEDLFNGIIHSKRRFTYDEVDRFLAGDFSHQIPEDEPILEWLLPLKETIFKVRKKRLYDGFEFRSNDTRMEVDAQQNLVATHIESETPSHSLIEDCMLLANQAAAKRIQKGIFRNHEAPSFERVEELLVDLETIGLHVSFSPDLPKLIGIIQKQAGALGMREDVDKLIIKSQKRALYESESKGHFGLGFETYTHFTSPIRRYSDLLLHRLLKTELSHDEKLRRYLLTDIDTVCERVSELERESDKVAWEYMDRKFARWAATHLRETFKAIITDVNKAVIARLDDTIQGARLFIMDDDVELLERVEVMLVEVDLPSARIYARVTKRLDP</sequence>
<dbReference type="InterPro" id="IPR001900">
    <property type="entry name" value="RNase_II/R"/>
</dbReference>
<comment type="caution">
    <text evidence="3">The sequence shown here is derived from an EMBL/GenBank/DDBJ whole genome shotgun (WGS) entry which is preliminary data.</text>
</comment>
<dbReference type="Pfam" id="PF00773">
    <property type="entry name" value="RNB"/>
    <property type="match status" value="1"/>
</dbReference>
<organism evidence="3 4">
    <name type="scientific">Sulfurospirillum tamanense</name>
    <dbReference type="NCBI Taxonomy" id="2813362"/>
    <lineage>
        <taxon>Bacteria</taxon>
        <taxon>Pseudomonadati</taxon>
        <taxon>Campylobacterota</taxon>
        <taxon>Epsilonproteobacteria</taxon>
        <taxon>Campylobacterales</taxon>
        <taxon>Sulfurospirillaceae</taxon>
        <taxon>Sulfurospirillum</taxon>
    </lineage>
</organism>
<evidence type="ECO:0000313" key="3">
    <source>
        <dbReference type="EMBL" id="MBN2963801.1"/>
    </source>
</evidence>
<dbReference type="Gene3D" id="2.40.50.140">
    <property type="entry name" value="Nucleic acid-binding proteins"/>
    <property type="match status" value="1"/>
</dbReference>
<keyword evidence="1" id="KW-0540">Nuclease</keyword>
<keyword evidence="4" id="KW-1185">Reference proteome</keyword>
<evidence type="ECO:0000313" key="4">
    <source>
        <dbReference type="Proteomes" id="UP000703590"/>
    </source>
</evidence>
<dbReference type="InterPro" id="IPR012340">
    <property type="entry name" value="NA-bd_OB-fold"/>
</dbReference>
<accession>A0ABS2WQ97</accession>
<gene>
    <name evidence="3" type="ORF">JWV37_03320</name>
</gene>
<dbReference type="PROSITE" id="PS01175">
    <property type="entry name" value="RIBONUCLEASE_II"/>
    <property type="match status" value="1"/>
</dbReference>
<keyword evidence="1" id="KW-0378">Hydrolase</keyword>
<evidence type="ECO:0000256" key="1">
    <source>
        <dbReference type="ARBA" id="ARBA00022839"/>
    </source>
</evidence>
<dbReference type="SUPFAM" id="SSF50249">
    <property type="entry name" value="Nucleic acid-binding proteins"/>
    <property type="match status" value="2"/>
</dbReference>
<dbReference type="PANTHER" id="PTHR23355">
    <property type="entry name" value="RIBONUCLEASE"/>
    <property type="match status" value="1"/>
</dbReference>
<evidence type="ECO:0000259" key="2">
    <source>
        <dbReference type="SMART" id="SM00955"/>
    </source>
</evidence>